<name>A0ACB9T4F7_HOLOL</name>
<dbReference type="EMBL" id="CM043019">
    <property type="protein sequence ID" value="KAI4461686.1"/>
    <property type="molecule type" value="Genomic_DNA"/>
</dbReference>
<evidence type="ECO:0000313" key="1">
    <source>
        <dbReference type="EMBL" id="KAI4461686.1"/>
    </source>
</evidence>
<keyword evidence="2" id="KW-1185">Reference proteome</keyword>
<keyword evidence="1" id="KW-0378">Hydrolase</keyword>
<proteinExistence type="predicted"/>
<dbReference type="Proteomes" id="UP001056778">
    <property type="component" value="Chromosome 5"/>
</dbReference>
<reference evidence="1" key="1">
    <citation type="submission" date="2022-04" db="EMBL/GenBank/DDBJ databases">
        <title>Chromosome-scale genome assembly of Holotrichia oblita Faldermann.</title>
        <authorList>
            <person name="Rongchong L."/>
        </authorList>
    </citation>
    <scope>NUCLEOTIDE SEQUENCE</scope>
    <source>
        <strain evidence="1">81SQS9</strain>
    </source>
</reference>
<organism evidence="1 2">
    <name type="scientific">Holotrichia oblita</name>
    <name type="common">Chafer beetle</name>
    <dbReference type="NCBI Taxonomy" id="644536"/>
    <lineage>
        <taxon>Eukaryota</taxon>
        <taxon>Metazoa</taxon>
        <taxon>Ecdysozoa</taxon>
        <taxon>Arthropoda</taxon>
        <taxon>Hexapoda</taxon>
        <taxon>Insecta</taxon>
        <taxon>Pterygota</taxon>
        <taxon>Neoptera</taxon>
        <taxon>Endopterygota</taxon>
        <taxon>Coleoptera</taxon>
        <taxon>Polyphaga</taxon>
        <taxon>Scarabaeiformia</taxon>
        <taxon>Scarabaeidae</taxon>
        <taxon>Melolonthinae</taxon>
        <taxon>Holotrichia</taxon>
    </lineage>
</organism>
<comment type="caution">
    <text evidence="1">The sequence shown here is derived from an EMBL/GenBank/DDBJ whole genome shotgun (WGS) entry which is preliminary data.</text>
</comment>
<keyword evidence="1" id="KW-0067">ATP-binding</keyword>
<keyword evidence="1" id="KW-0547">Nucleotide-binding</keyword>
<evidence type="ECO:0000313" key="2">
    <source>
        <dbReference type="Proteomes" id="UP001056778"/>
    </source>
</evidence>
<sequence length="893" mass="102252">MDDLSNSFNDDDEKELIDQFKAVDGIEPPHKEHLDVLFKIFGHKEFRPMQWKIISSIINDRRDNCAIMATGYGKSLCYQFPSVYCGGMTIVISPLISLMEDQVLSLTVANIPACLLGTAQTQQKKVIEDIFDNKYSIIYVTPEFCCGEFGRNLLIDMDKKLNVMLVAIDEAHCISSWGHDFRHQYRELSKVRSILPYVPILAVTATATTRVRKDIISSLQLRDPQIIYSGFDRPNLYLSVYLKENNGVIGDLRNAMIKQHGEWVFSGPTIIYCITRKQTEHVADLLQREGIKCLIYHAGLTIKQRKDVHENFVRDKVSVIIATVAFGMGIDKPDVRNVVHYGAARDMESYYQEVGRAGRDGQPSQCTIFYSNADLEILRSLREFGYATEKTKEQKEAMTRFFWKYLETTGCRRQFILQHFEDTSNRNSQSVLKCCDNCTKKLKHTPVEYEEVDSNGLIDLTDYAHMLLTSMNVMGDGFGLNSYIMFLRGSKSSRMSTKFQSHPLHGSGKHKSDNWWKCIARILELEKYFSKQTVKKPTFSYCATYLCEKGKQFLKDVTNESRRAKILVEPPPDLRVLLKKKPYKPTTNSIPYVKTNNVSNIPIEKISRNKTETDVEGDTQKEERMKIYRKLLAKRTDLAFCLDCMPYMIASNEILMNLAQLRPRSVDALKQLKLDGFTEAKINKFGEEFVQVIRQLCPPAERKSIKDILNEFPIDDTKLTPSIEITYSMFKSGKTVEEIADNIFLIVKQRCSDEVTLEEIKAVINYKKIREHIEKYTYDYEEFDPIDTEDDDNTKLAGKTITSTTASEKSACKNADILDITDNDKIICIEDADDLALNALVDEIETGGYLNGTSTNKCTNDTDTHHPHNFEPPPKKQKYSRSLLDSPPQRVKL</sequence>
<keyword evidence="1" id="KW-0347">Helicase</keyword>
<protein>
    <submittedName>
        <fullName evidence="1">Dna helicase recq family member</fullName>
    </submittedName>
</protein>
<accession>A0ACB9T4F7</accession>
<gene>
    <name evidence="1" type="ORF">MML48_5g00006459</name>
</gene>